<protein>
    <recommendedName>
        <fullName evidence="3">histidine kinase</fullName>
        <ecNumber evidence="3">2.7.13.3</ecNumber>
    </recommendedName>
</protein>
<keyword evidence="8 11" id="KW-1133">Transmembrane helix</keyword>
<dbReference type="Pfam" id="PF02518">
    <property type="entry name" value="HATPase_c"/>
    <property type="match status" value="1"/>
</dbReference>
<evidence type="ECO:0000256" key="8">
    <source>
        <dbReference type="ARBA" id="ARBA00022989"/>
    </source>
</evidence>
<dbReference type="PROSITE" id="PS50109">
    <property type="entry name" value="HIS_KIN"/>
    <property type="match status" value="1"/>
</dbReference>
<gene>
    <name evidence="14" type="ORF">F7Q92_20690</name>
</gene>
<evidence type="ECO:0000256" key="11">
    <source>
        <dbReference type="SAM" id="Phobius"/>
    </source>
</evidence>
<dbReference type="EMBL" id="VZPB01000092">
    <property type="protein sequence ID" value="KAB0572879.1"/>
    <property type="molecule type" value="Genomic_DNA"/>
</dbReference>
<keyword evidence="10 11" id="KW-0472">Membrane</keyword>
<dbReference type="InterPro" id="IPR005467">
    <property type="entry name" value="His_kinase_dom"/>
</dbReference>
<proteinExistence type="predicted"/>
<dbReference type="SUPFAM" id="SSF55874">
    <property type="entry name" value="ATPase domain of HSP90 chaperone/DNA topoisomerase II/histidine kinase"/>
    <property type="match status" value="1"/>
</dbReference>
<keyword evidence="5" id="KW-0808">Transferase</keyword>
<evidence type="ECO:0000256" key="6">
    <source>
        <dbReference type="ARBA" id="ARBA00022692"/>
    </source>
</evidence>
<dbReference type="Proteomes" id="UP000430120">
    <property type="component" value="Unassembled WGS sequence"/>
</dbReference>
<evidence type="ECO:0000256" key="2">
    <source>
        <dbReference type="ARBA" id="ARBA00004370"/>
    </source>
</evidence>
<dbReference type="PANTHER" id="PTHR45436:SF1">
    <property type="entry name" value="SENSOR PROTEIN QSEC"/>
    <property type="match status" value="1"/>
</dbReference>
<evidence type="ECO:0000256" key="4">
    <source>
        <dbReference type="ARBA" id="ARBA00022553"/>
    </source>
</evidence>
<evidence type="ECO:0000256" key="1">
    <source>
        <dbReference type="ARBA" id="ARBA00000085"/>
    </source>
</evidence>
<evidence type="ECO:0000313" key="15">
    <source>
        <dbReference type="Proteomes" id="UP000430120"/>
    </source>
</evidence>
<dbReference type="SMART" id="SM00387">
    <property type="entry name" value="HATPase_c"/>
    <property type="match status" value="1"/>
</dbReference>
<dbReference type="InterPro" id="IPR050428">
    <property type="entry name" value="TCS_sensor_his_kinase"/>
</dbReference>
<evidence type="ECO:0000259" key="12">
    <source>
        <dbReference type="PROSITE" id="PS50109"/>
    </source>
</evidence>
<dbReference type="GO" id="GO:0000155">
    <property type="term" value="F:phosphorelay sensor kinase activity"/>
    <property type="evidence" value="ECO:0007669"/>
    <property type="project" value="InterPro"/>
</dbReference>
<comment type="catalytic activity">
    <reaction evidence="1">
        <text>ATP + protein L-histidine = ADP + protein N-phospho-L-histidine.</text>
        <dbReference type="EC" id="2.7.13.3"/>
    </reaction>
</comment>
<dbReference type="PROSITE" id="PS50885">
    <property type="entry name" value="HAMP"/>
    <property type="match status" value="1"/>
</dbReference>
<reference evidence="14 15" key="1">
    <citation type="submission" date="2019-09" db="EMBL/GenBank/DDBJ databases">
        <title>Draft genome sequences of 48 bacterial type strains from the CCUG.</title>
        <authorList>
            <person name="Tunovic T."/>
            <person name="Pineiro-Iglesias B."/>
            <person name="Unosson C."/>
            <person name="Inganas E."/>
            <person name="Ohlen M."/>
            <person name="Cardew S."/>
            <person name="Jensie-Markopoulos S."/>
            <person name="Salva-Serra F."/>
            <person name="Jaen-Luchoro D."/>
            <person name="Karlsson R."/>
            <person name="Svensson-Stadler L."/>
            <person name="Chun J."/>
            <person name="Moore E."/>
        </authorList>
    </citation>
    <scope>NUCLEOTIDE SEQUENCE [LARGE SCALE GENOMIC DNA]</scope>
    <source>
        <strain evidence="14 15">CCUG 30977</strain>
    </source>
</reference>
<organism evidence="14 15">
    <name type="scientific">Ideonella dechloratans</name>
    <dbReference type="NCBI Taxonomy" id="36863"/>
    <lineage>
        <taxon>Bacteria</taxon>
        <taxon>Pseudomonadati</taxon>
        <taxon>Pseudomonadota</taxon>
        <taxon>Betaproteobacteria</taxon>
        <taxon>Burkholderiales</taxon>
        <taxon>Sphaerotilaceae</taxon>
        <taxon>Ideonella</taxon>
    </lineage>
</organism>
<dbReference type="InterPro" id="IPR003660">
    <property type="entry name" value="HAMP_dom"/>
</dbReference>
<dbReference type="InterPro" id="IPR013727">
    <property type="entry name" value="2CSK_N"/>
</dbReference>
<dbReference type="InterPro" id="IPR004358">
    <property type="entry name" value="Sig_transdc_His_kin-like_C"/>
</dbReference>
<dbReference type="InterPro" id="IPR003594">
    <property type="entry name" value="HATPase_dom"/>
</dbReference>
<feature type="domain" description="HAMP" evidence="13">
    <location>
        <begin position="194"/>
        <end position="247"/>
    </location>
</feature>
<name>A0A643F411_IDEDE</name>
<dbReference type="AlphaFoldDB" id="A0A643F411"/>
<dbReference type="PANTHER" id="PTHR45436">
    <property type="entry name" value="SENSOR HISTIDINE KINASE YKOH"/>
    <property type="match status" value="1"/>
</dbReference>
<evidence type="ECO:0000313" key="14">
    <source>
        <dbReference type="EMBL" id="KAB0572879.1"/>
    </source>
</evidence>
<evidence type="ECO:0000256" key="5">
    <source>
        <dbReference type="ARBA" id="ARBA00022679"/>
    </source>
</evidence>
<keyword evidence="4" id="KW-0597">Phosphoprotein</keyword>
<evidence type="ECO:0000256" key="3">
    <source>
        <dbReference type="ARBA" id="ARBA00012438"/>
    </source>
</evidence>
<dbReference type="Gene3D" id="1.10.287.130">
    <property type="match status" value="1"/>
</dbReference>
<dbReference type="GO" id="GO:0005886">
    <property type="term" value="C:plasma membrane"/>
    <property type="evidence" value="ECO:0007669"/>
    <property type="project" value="TreeGrafter"/>
</dbReference>
<accession>A0A643F411</accession>
<evidence type="ECO:0000256" key="9">
    <source>
        <dbReference type="ARBA" id="ARBA00023012"/>
    </source>
</evidence>
<evidence type="ECO:0000256" key="10">
    <source>
        <dbReference type="ARBA" id="ARBA00023136"/>
    </source>
</evidence>
<dbReference type="Pfam" id="PF08521">
    <property type="entry name" value="2CSK_N"/>
    <property type="match status" value="1"/>
</dbReference>
<keyword evidence="9" id="KW-0902">Two-component regulatory system</keyword>
<evidence type="ECO:0000256" key="7">
    <source>
        <dbReference type="ARBA" id="ARBA00022777"/>
    </source>
</evidence>
<dbReference type="OrthoDB" id="8554694at2"/>
<dbReference type="CDD" id="cd00075">
    <property type="entry name" value="HATPase"/>
    <property type="match status" value="1"/>
</dbReference>
<sequence>MTPMPAPAAAPSLRLRLLAWLLLPLSLCVAGCAWLAWQGVATVADYVQDHDLLASAKVLSDRLIWEDNDVAASVPPSALSLFASDERDRVYLSVTDAEGNLLAGSPGFPLPWPRQLTGTDRAQWYDASFDSQSLRAVVTERAMYEGGSGRAITIAVGKTTRSRDHMALRLWWPTVAFLLVTLALAAAFVSFGLRRELRPLVRLARQLETRDALRADIAVDARRLHRELRPVADTINAFARQIRRHIDAQRRFIADAAHQLRTPLAMQASQIAYARHRRAHRAPGELLREDMDAMWREMQASNRRLVAVTNKLLLLAQAEHQDAATQRETVDLGAAALRVVEELAALAERRQIDLGFAAPPQPVPVQAQPALLDALLSNLVDNALRYSPEGGHVTITVGREGAQGLFTVDDDGPGIPPEARERVFERFYRLAGDTEGTGLGLAIVREIATAWGAEVVLDRPPPTGKEAATGLRAQVRFAPCAPDSA</sequence>
<dbReference type="SUPFAM" id="SSF47384">
    <property type="entry name" value="Homodimeric domain of signal transducing histidine kinase"/>
    <property type="match status" value="1"/>
</dbReference>
<dbReference type="Gene3D" id="3.30.565.10">
    <property type="entry name" value="Histidine kinase-like ATPase, C-terminal domain"/>
    <property type="match status" value="1"/>
</dbReference>
<dbReference type="InterPro" id="IPR036097">
    <property type="entry name" value="HisK_dim/P_sf"/>
</dbReference>
<feature type="domain" description="Histidine kinase" evidence="12">
    <location>
        <begin position="255"/>
        <end position="475"/>
    </location>
</feature>
<keyword evidence="6 11" id="KW-0812">Transmembrane</keyword>
<dbReference type="EC" id="2.7.13.3" evidence="3"/>
<keyword evidence="7 14" id="KW-0418">Kinase</keyword>
<evidence type="ECO:0000259" key="13">
    <source>
        <dbReference type="PROSITE" id="PS50885"/>
    </source>
</evidence>
<comment type="caution">
    <text evidence="14">The sequence shown here is derived from an EMBL/GenBank/DDBJ whole genome shotgun (WGS) entry which is preliminary data.</text>
</comment>
<comment type="subcellular location">
    <subcellularLocation>
        <location evidence="2">Membrane</location>
    </subcellularLocation>
</comment>
<dbReference type="Pfam" id="PF00512">
    <property type="entry name" value="HisKA"/>
    <property type="match status" value="1"/>
</dbReference>
<dbReference type="InterPro" id="IPR003661">
    <property type="entry name" value="HisK_dim/P_dom"/>
</dbReference>
<keyword evidence="15" id="KW-1185">Reference proteome</keyword>
<dbReference type="PRINTS" id="PR00344">
    <property type="entry name" value="BCTRLSENSOR"/>
</dbReference>
<dbReference type="InterPro" id="IPR036890">
    <property type="entry name" value="HATPase_C_sf"/>
</dbReference>
<dbReference type="CDD" id="cd00082">
    <property type="entry name" value="HisKA"/>
    <property type="match status" value="1"/>
</dbReference>
<feature type="transmembrane region" description="Helical" evidence="11">
    <location>
        <begin position="170"/>
        <end position="193"/>
    </location>
</feature>
<dbReference type="SMART" id="SM00388">
    <property type="entry name" value="HisKA"/>
    <property type="match status" value="1"/>
</dbReference>